<feature type="transmembrane region" description="Helical" evidence="1">
    <location>
        <begin position="52"/>
        <end position="71"/>
    </location>
</feature>
<dbReference type="OrthoDB" id="5515308at2"/>
<gene>
    <name evidence="2" type="ORF">FN961_24605</name>
</gene>
<evidence type="ECO:0000313" key="2">
    <source>
        <dbReference type="EMBL" id="TRY11105.1"/>
    </source>
</evidence>
<dbReference type="PANTHER" id="PTHR28026:SF9">
    <property type="entry name" value="2-HYDROXY-PALMITIC ACID DIOXYGENASE MPO1"/>
    <property type="match status" value="1"/>
</dbReference>
<name>A0A553JF69_SHEHA</name>
<dbReference type="Pfam" id="PF06127">
    <property type="entry name" value="Mpo1-like"/>
    <property type="match status" value="1"/>
</dbReference>
<dbReference type="AlphaFoldDB" id="A0A553JF69"/>
<feature type="transmembrane region" description="Helical" evidence="1">
    <location>
        <begin position="102"/>
        <end position="121"/>
    </location>
</feature>
<feature type="transmembrane region" description="Helical" evidence="1">
    <location>
        <begin position="133"/>
        <end position="151"/>
    </location>
</feature>
<protein>
    <submittedName>
        <fullName evidence="2">DUF962 domain-containing protein</fullName>
    </submittedName>
</protein>
<comment type="caution">
    <text evidence="2">The sequence shown here is derived from an EMBL/GenBank/DDBJ whole genome shotgun (WGS) entry which is preliminary data.</text>
</comment>
<dbReference type="InterPro" id="IPR009305">
    <property type="entry name" value="Mpo1-like"/>
</dbReference>
<dbReference type="PANTHER" id="PTHR28026">
    <property type="entry name" value="DUF962 DOMAIN PROTEIN (AFU_ORTHOLOGUE AFUA_8G05310)"/>
    <property type="match status" value="1"/>
</dbReference>
<dbReference type="RefSeq" id="WP_144042788.1">
    <property type="nucleotide sequence ID" value="NZ_BMPL01000055.1"/>
</dbReference>
<dbReference type="GO" id="GO:0016020">
    <property type="term" value="C:membrane"/>
    <property type="evidence" value="ECO:0007669"/>
    <property type="project" value="GOC"/>
</dbReference>
<proteinExistence type="predicted"/>
<keyword evidence="1" id="KW-0812">Transmembrane</keyword>
<feature type="transmembrane region" description="Helical" evidence="1">
    <location>
        <begin position="78"/>
        <end position="96"/>
    </location>
</feature>
<keyword evidence="3" id="KW-1185">Reference proteome</keyword>
<dbReference type="Proteomes" id="UP000318126">
    <property type="component" value="Unassembled WGS sequence"/>
</dbReference>
<organism evidence="2 3">
    <name type="scientific">Shewanella hanedai</name>
    <name type="common">Alteromonas hanedai</name>
    <dbReference type="NCBI Taxonomy" id="25"/>
    <lineage>
        <taxon>Bacteria</taxon>
        <taxon>Pseudomonadati</taxon>
        <taxon>Pseudomonadota</taxon>
        <taxon>Gammaproteobacteria</taxon>
        <taxon>Alteromonadales</taxon>
        <taxon>Shewanellaceae</taxon>
        <taxon>Shewanella</taxon>
    </lineage>
</organism>
<evidence type="ECO:0000256" key="1">
    <source>
        <dbReference type="SAM" id="Phobius"/>
    </source>
</evidence>
<dbReference type="GO" id="GO:0046521">
    <property type="term" value="P:sphingoid catabolic process"/>
    <property type="evidence" value="ECO:0007669"/>
    <property type="project" value="TreeGrafter"/>
</dbReference>
<dbReference type="EMBL" id="VKGK01000052">
    <property type="protein sequence ID" value="TRY11105.1"/>
    <property type="molecule type" value="Genomic_DNA"/>
</dbReference>
<reference evidence="3" key="1">
    <citation type="submission" date="2019-07" db="EMBL/GenBank/DDBJ databases">
        <title>Shewanella sp. YLB-08 draft genomic sequence.</title>
        <authorList>
            <person name="Yu L."/>
        </authorList>
    </citation>
    <scope>NUCLEOTIDE SEQUENCE [LARGE SCALE GENOMIC DNA]</scope>
    <source>
        <strain evidence="3">JCM 20706</strain>
    </source>
</reference>
<keyword evidence="1" id="KW-1133">Transmembrane helix</keyword>
<keyword evidence="1" id="KW-0472">Membrane</keyword>
<evidence type="ECO:0000313" key="3">
    <source>
        <dbReference type="Proteomes" id="UP000318126"/>
    </source>
</evidence>
<sequence length="181" mass="20380">MKSAEEQLSTYKSVHLNPKNINTHFIGVPLIIWSLFLLLNLIPINFFTLDSLGLNINLASVFAIGISIYYIKLHARIAIGLVMFIIPVLYTSSLVAQQSGGLWIALSVFVVGWIIQLIGHQYEKAKPAFIDDLNQLLIGPFFLMAEVYFFLGLEPELDKQITPMAVEKRRALEAERRAMSS</sequence>
<accession>A0A553JF69</accession>
<feature type="transmembrane region" description="Helical" evidence="1">
    <location>
        <begin position="21"/>
        <end position="46"/>
    </location>
</feature>